<dbReference type="AlphaFoldDB" id="A0A017T584"/>
<dbReference type="RefSeq" id="WP_156041071.1">
    <property type="nucleotide sequence ID" value="NZ_ASRX01000038.1"/>
</dbReference>
<proteinExistence type="predicted"/>
<dbReference type="Proteomes" id="UP000019678">
    <property type="component" value="Unassembled WGS sequence"/>
</dbReference>
<accession>A0A017T584</accession>
<gene>
    <name evidence="2" type="ORF">CAP_4830</name>
</gene>
<evidence type="ECO:0000313" key="2">
    <source>
        <dbReference type="EMBL" id="EYF04147.1"/>
    </source>
</evidence>
<protein>
    <submittedName>
        <fullName evidence="2">Uncharacterized protein</fullName>
    </submittedName>
</protein>
<dbReference type="EMBL" id="ASRX01000038">
    <property type="protein sequence ID" value="EYF04147.1"/>
    <property type="molecule type" value="Genomic_DNA"/>
</dbReference>
<comment type="caution">
    <text evidence="2">The sequence shown here is derived from an EMBL/GenBank/DDBJ whole genome shotgun (WGS) entry which is preliminary data.</text>
</comment>
<keyword evidence="3" id="KW-1185">Reference proteome</keyword>
<reference evidence="2 3" key="1">
    <citation type="submission" date="2013-05" db="EMBL/GenBank/DDBJ databases">
        <title>Genome assembly of Chondromyces apiculatus DSM 436.</title>
        <authorList>
            <person name="Sharma G."/>
            <person name="Khatri I."/>
            <person name="Kaur C."/>
            <person name="Mayilraj S."/>
            <person name="Subramanian S."/>
        </authorList>
    </citation>
    <scope>NUCLEOTIDE SEQUENCE [LARGE SCALE GENOMIC DNA]</scope>
    <source>
        <strain evidence="2 3">DSM 436</strain>
    </source>
</reference>
<evidence type="ECO:0000256" key="1">
    <source>
        <dbReference type="SAM" id="MobiDB-lite"/>
    </source>
</evidence>
<dbReference type="OrthoDB" id="5495985at2"/>
<name>A0A017T584_9BACT</name>
<sequence length="387" mass="41731">MQLMSNANANGVRERLRAAGESYLHDLGPGLSAADPEGTVTPRSRMLCASLGQLGVLAHEALGGRRHSATSREVGVAAAALSLLTKIDDEVIDQRAFHGGMTASRRSVRDRTEAFLAPTLASLGSGLAATDEPRCVYAASVGRRLAELAGSRVRLDHVLAVIAEGWRTQVDAVVTLSSHPGEVSLAEVAGVTRRISGVWLLMIALVGTLPDDAGRTFTSDEEEAIHDWGFHIQRTDALADLQKDVDDGLTSSFAGRILWEREPSRYLPACRARDARTLYDMLARHRVDDACLRGGEPHQNLATRLRGLGEIHPLLAWIHGFLLDRYLTHPLCRRTPEDLTYPSAARPCATTTPIPCPSDARASDARAPDACVPERLPPATSRAATRA</sequence>
<feature type="region of interest" description="Disordered" evidence="1">
    <location>
        <begin position="352"/>
        <end position="387"/>
    </location>
</feature>
<organism evidence="2 3">
    <name type="scientific">Chondromyces apiculatus DSM 436</name>
    <dbReference type="NCBI Taxonomy" id="1192034"/>
    <lineage>
        <taxon>Bacteria</taxon>
        <taxon>Pseudomonadati</taxon>
        <taxon>Myxococcota</taxon>
        <taxon>Polyangia</taxon>
        <taxon>Polyangiales</taxon>
        <taxon>Polyangiaceae</taxon>
        <taxon>Chondromyces</taxon>
    </lineage>
</organism>
<dbReference type="STRING" id="1192034.CAP_4830"/>
<evidence type="ECO:0000313" key="3">
    <source>
        <dbReference type="Proteomes" id="UP000019678"/>
    </source>
</evidence>